<keyword evidence="2" id="KW-1185">Reference proteome</keyword>
<dbReference type="PANTHER" id="PTHR30050">
    <property type="entry name" value="CHROMOSOMAL REPLICATION INITIATOR PROTEIN DNAA"/>
    <property type="match status" value="1"/>
</dbReference>
<dbReference type="Gene3D" id="3.40.50.300">
    <property type="entry name" value="P-loop containing nucleotide triphosphate hydrolases"/>
    <property type="match status" value="1"/>
</dbReference>
<dbReference type="Proteomes" id="UP000019593">
    <property type="component" value="Chromosome"/>
</dbReference>
<protein>
    <submittedName>
        <fullName evidence="1">Chromosomal replication initiator protein DnaA</fullName>
    </submittedName>
</protein>
<accession>W8RP04</accession>
<dbReference type="GO" id="GO:0006270">
    <property type="term" value="P:DNA replication initiation"/>
    <property type="evidence" value="ECO:0007669"/>
    <property type="project" value="TreeGrafter"/>
</dbReference>
<reference evidence="1 2" key="1">
    <citation type="submission" date="2013-03" db="EMBL/GenBank/DDBJ databases">
        <authorList>
            <person name="Fiebig A."/>
            <person name="Goeker M."/>
            <person name="Klenk H.-P.P."/>
        </authorList>
    </citation>
    <scope>NUCLEOTIDE SEQUENCE [LARGE SCALE GENOMIC DNA]</scope>
    <source>
        <strain evidence="2">DSM 19469</strain>
    </source>
</reference>
<dbReference type="EMBL" id="CP004372">
    <property type="protein sequence ID" value="AHM02738.1"/>
    <property type="molecule type" value="Genomic_DNA"/>
</dbReference>
<gene>
    <name evidence="1" type="ORF">roselon_00283</name>
</gene>
<dbReference type="STRING" id="1294273.roselon_00283"/>
<dbReference type="Gene3D" id="1.10.8.60">
    <property type="match status" value="1"/>
</dbReference>
<dbReference type="InterPro" id="IPR027417">
    <property type="entry name" value="P-loop_NTPase"/>
</dbReference>
<dbReference type="SUPFAM" id="SSF52540">
    <property type="entry name" value="P-loop containing nucleoside triphosphate hydrolases"/>
    <property type="match status" value="1"/>
</dbReference>
<dbReference type="PANTHER" id="PTHR30050:SF5">
    <property type="entry name" value="DNAA REGULATORY INACTIVATOR HDA"/>
    <property type="match status" value="1"/>
</dbReference>
<dbReference type="RefSeq" id="WP_025310654.1">
    <property type="nucleotide sequence ID" value="NZ_CP004372.1"/>
</dbReference>
<dbReference type="KEGG" id="red:roselon_00283"/>
<dbReference type="OrthoDB" id="7390113at2"/>
<dbReference type="AlphaFoldDB" id="W8RP04"/>
<dbReference type="HOGENOM" id="CLU_072265_0_0_5"/>
<dbReference type="eggNOG" id="COG0593">
    <property type="taxonomic scope" value="Bacteria"/>
</dbReference>
<evidence type="ECO:0000313" key="2">
    <source>
        <dbReference type="Proteomes" id="UP000019593"/>
    </source>
</evidence>
<dbReference type="GO" id="GO:0003688">
    <property type="term" value="F:DNA replication origin binding"/>
    <property type="evidence" value="ECO:0007669"/>
    <property type="project" value="TreeGrafter"/>
</dbReference>
<name>W8RP04_9RHOB</name>
<proteinExistence type="predicted"/>
<dbReference type="GO" id="GO:0005886">
    <property type="term" value="C:plasma membrane"/>
    <property type="evidence" value="ECO:0007669"/>
    <property type="project" value="TreeGrafter"/>
</dbReference>
<sequence>MAEQLVFELALRPAMGREDFFVSAANAGAVAQIDAWRDWPHGKLVLAGPEGAGKTHLAHVWAGMTGAVLVEAGDLDDRVAEEHADAPALVVENAHRLAGQPAREAALFHLHNALIQRAAPTLFTATDGPERWGLGLPDLDSRMRQAGLARVAPPDDALLMAVMMKLAHDRALPLTPKTLAHVAPRIERSFAAVRAFVDALDARALAAKRPPRFKDAKAVLAEMKQPVSR</sequence>
<evidence type="ECO:0000313" key="1">
    <source>
        <dbReference type="EMBL" id="AHM02738.1"/>
    </source>
</evidence>
<organism evidence="1 2">
    <name type="scientific">Roseicyclus elongatus DSM 19469</name>
    <dbReference type="NCBI Taxonomy" id="1294273"/>
    <lineage>
        <taxon>Bacteria</taxon>
        <taxon>Pseudomonadati</taxon>
        <taxon>Pseudomonadota</taxon>
        <taxon>Alphaproteobacteria</taxon>
        <taxon>Rhodobacterales</taxon>
        <taxon>Roseobacteraceae</taxon>
        <taxon>Roseicyclus</taxon>
    </lineage>
</organism>